<keyword evidence="1" id="KW-0812">Transmembrane</keyword>
<feature type="transmembrane region" description="Helical" evidence="1">
    <location>
        <begin position="341"/>
        <end position="360"/>
    </location>
</feature>
<dbReference type="Proteomes" id="UP000321954">
    <property type="component" value="Chromosome"/>
</dbReference>
<keyword evidence="1" id="KW-1133">Transmembrane helix</keyword>
<keyword evidence="3" id="KW-1185">Reference proteome</keyword>
<dbReference type="Gene3D" id="2.60.200.40">
    <property type="match status" value="1"/>
</dbReference>
<gene>
    <name evidence="2" type="ORF">FK178_01195</name>
</gene>
<feature type="transmembrane region" description="Helical" evidence="1">
    <location>
        <begin position="366"/>
        <end position="387"/>
    </location>
</feature>
<keyword evidence="1" id="KW-0472">Membrane</keyword>
<dbReference type="InterPro" id="IPR016064">
    <property type="entry name" value="NAD/diacylglycerol_kinase_sf"/>
</dbReference>
<dbReference type="AlphaFoldDB" id="A0A5B8YH29"/>
<protein>
    <submittedName>
        <fullName evidence="2">DUF389 domain-containing protein</fullName>
    </submittedName>
</protein>
<evidence type="ECO:0000256" key="1">
    <source>
        <dbReference type="SAM" id="Phobius"/>
    </source>
</evidence>
<accession>A0A5B8YH29</accession>
<feature type="transmembrane region" description="Helical" evidence="1">
    <location>
        <begin position="526"/>
        <end position="546"/>
    </location>
</feature>
<evidence type="ECO:0000313" key="2">
    <source>
        <dbReference type="EMBL" id="QED36418.1"/>
    </source>
</evidence>
<evidence type="ECO:0000313" key="3">
    <source>
        <dbReference type="Proteomes" id="UP000321954"/>
    </source>
</evidence>
<feature type="transmembrane region" description="Helical" evidence="1">
    <location>
        <begin position="498"/>
        <end position="519"/>
    </location>
</feature>
<dbReference type="PANTHER" id="PTHR20992:SF9">
    <property type="entry name" value="AT15442P-RELATED"/>
    <property type="match status" value="1"/>
</dbReference>
<dbReference type="OrthoDB" id="9790659at2"/>
<sequence>MYYILHQTGDLEEVKKNILPLFEGREYELLKFPPAKNFDPGVDAVFITYLNDENLREFIPFAAENKWALGVLPHPENKYTSKGLGISEKLDVAVIEILNSEESHDLDILFCNDIPVFQSVNIGDVFALTESPVKNTFTTQVFSFLKNIRKFPTLTHRSFIISSGGERIIHTSALGIIVVEHPLNSVVSKRLIPANPVNDGMFNVLILSPQNIIELLWFLWRSLIPKKKPLTTLPEFIGQIKTSELKIENQTEIEYTIDGSTKSACDILLEIKPEALTLKQASVFAPEEKVTETKKSIKTGRLPTGEKREELTKRKLPLFPRATTEEFEDLFKVLRENGKITAPYIIMMVLSTLIATFGLFANSSPVIIGAMILAPIITPIVSFSMGMVRYDVNMLKTGIITIITGTLVALLVAGAVSLIIPLKLLTSEIDARLSPTLLDMGIAVASGVAAAYAHAEKGIAKSLAGVAIAVALVPPLSVAGIGIGWWDWDVFSGAFLLYLTNLAGIIMFAGITFLLLGFAPFRRAKLGLVYTLIIIILVMIPLSLSFDRITEEARITRQLEGTQFDDVYLKDVKVRFGKRLVVSVRLVSPEAIEGDIMGDIKEKIEAKVGKPVTLEVVSAIEF</sequence>
<dbReference type="Pfam" id="PF04087">
    <property type="entry name" value="DUF389"/>
    <property type="match status" value="1"/>
</dbReference>
<dbReference type="EMBL" id="CP042476">
    <property type="protein sequence ID" value="QED36418.1"/>
    <property type="molecule type" value="Genomic_DNA"/>
</dbReference>
<dbReference type="SUPFAM" id="SSF111331">
    <property type="entry name" value="NAD kinase/diacylglycerol kinase-like"/>
    <property type="match status" value="1"/>
</dbReference>
<dbReference type="RefSeq" id="WP_146830208.1">
    <property type="nucleotide sequence ID" value="NZ_CP042476.1"/>
</dbReference>
<dbReference type="PANTHER" id="PTHR20992">
    <property type="entry name" value="AT15442P-RELATED"/>
    <property type="match status" value="1"/>
</dbReference>
<feature type="transmembrane region" description="Helical" evidence="1">
    <location>
        <begin position="465"/>
        <end position="486"/>
    </location>
</feature>
<dbReference type="InterPro" id="IPR005240">
    <property type="entry name" value="DUF389"/>
</dbReference>
<name>A0A5B8YH29_9FLAO</name>
<reference evidence="2 3" key="1">
    <citation type="submission" date="2019-08" db="EMBL/GenBank/DDBJ databases">
        <title>Antarcticibacterium arcticum sp. nov., a bacterium isolated from marine sediment of the Canadian Beaufort Sea.</title>
        <authorList>
            <person name="Lee Y.M."/>
            <person name="Baek K."/>
            <person name="Lee D.-H."/>
            <person name="Shin S.C."/>
            <person name="Jin Y.K."/>
            <person name="Park Y."/>
        </authorList>
    </citation>
    <scope>NUCLEOTIDE SEQUENCE [LARGE SCALE GENOMIC DNA]</scope>
    <source>
        <strain evidence="2 3">PAMC 28998</strain>
    </source>
</reference>
<proteinExistence type="predicted"/>
<feature type="transmembrane region" description="Helical" evidence="1">
    <location>
        <begin position="399"/>
        <end position="421"/>
    </location>
</feature>
<organism evidence="2 3">
    <name type="scientific">Antarcticibacterium arcticum</name>
    <dbReference type="NCBI Taxonomy" id="2585771"/>
    <lineage>
        <taxon>Bacteria</taxon>
        <taxon>Pseudomonadati</taxon>
        <taxon>Bacteroidota</taxon>
        <taxon>Flavobacteriia</taxon>
        <taxon>Flavobacteriales</taxon>
        <taxon>Flavobacteriaceae</taxon>
        <taxon>Antarcticibacterium</taxon>
    </lineage>
</organism>
<dbReference type="KEGG" id="anp:FK178_01195"/>